<reference evidence="1" key="2">
    <citation type="submission" date="2022-04" db="EMBL/GenBank/DDBJ databases">
        <title>Antimicrobial genetic elements in methicillin-resistant Macrococcus armenti.</title>
        <authorList>
            <person name="Keller J.E."/>
            <person name="Schwendener S."/>
            <person name="Pantucek R."/>
            <person name="Perreten V."/>
        </authorList>
    </citation>
    <scope>NUCLEOTIDE SEQUENCE</scope>
    <source>
        <strain evidence="1">CCM 2609</strain>
    </source>
</reference>
<evidence type="ECO:0000313" key="2">
    <source>
        <dbReference type="Proteomes" id="UP000830343"/>
    </source>
</evidence>
<reference evidence="1" key="1">
    <citation type="submission" date="2022-03" db="EMBL/GenBank/DDBJ databases">
        <authorList>
            <person name="Vrbovska V."/>
            <person name="Kovarovic V."/>
            <person name="Botka T."/>
            <person name="Pantucek R."/>
        </authorList>
    </citation>
    <scope>NUCLEOTIDE SEQUENCE</scope>
    <source>
        <strain evidence="1">CCM 2609</strain>
    </source>
</reference>
<gene>
    <name evidence="1" type="ORF">MRZ06_02380</name>
</gene>
<sequence length="168" mass="19262">MVNLQEKIAESVLAGNFYATEKLMNATDFMEFEEAFISASHESESVMFYTFILEMMKKEETVELHDLAFLLLVYPLSEVKGAFDSAYFHAERAVAMTDYKEIKNLLQLLFLYTTPTPVLSDREAFDTSKRILAIDSTNQVARTLMKKAAKKLDKVVVDIKDFNQYKNA</sequence>
<organism evidence="1 2">
    <name type="scientific">Macrococcus armenti</name>
    <dbReference type="NCBI Taxonomy" id="2875764"/>
    <lineage>
        <taxon>Bacteria</taxon>
        <taxon>Bacillati</taxon>
        <taxon>Bacillota</taxon>
        <taxon>Bacilli</taxon>
        <taxon>Bacillales</taxon>
        <taxon>Staphylococcaceae</taxon>
        <taxon>Macrococcus</taxon>
    </lineage>
</organism>
<accession>A0ABY3ZWL6</accession>
<dbReference type="RefSeq" id="WP_243366244.1">
    <property type="nucleotide sequence ID" value="NZ_CP094348.1"/>
</dbReference>
<name>A0ABY3ZWL6_9STAP</name>
<protein>
    <submittedName>
        <fullName evidence="1">Uncharacterized protein</fullName>
    </submittedName>
</protein>
<dbReference type="EMBL" id="CP094348">
    <property type="protein sequence ID" value="UOB20947.1"/>
    <property type="molecule type" value="Genomic_DNA"/>
</dbReference>
<evidence type="ECO:0000313" key="1">
    <source>
        <dbReference type="EMBL" id="UOB20947.1"/>
    </source>
</evidence>
<proteinExistence type="predicted"/>
<dbReference type="Proteomes" id="UP000830343">
    <property type="component" value="Chromosome"/>
</dbReference>
<keyword evidence="2" id="KW-1185">Reference proteome</keyword>